<feature type="domain" description="SMODS and SLOG-associating 2TM effector" evidence="1">
    <location>
        <begin position="75"/>
        <end position="209"/>
    </location>
</feature>
<gene>
    <name evidence="2" type="ORF">PSNMU_V1.4_AUG-EV-PASAV3_0122570</name>
</gene>
<protein>
    <recommendedName>
        <fullName evidence="1">SMODS and SLOG-associating 2TM effector domain-containing protein</fullName>
    </recommendedName>
</protein>
<reference evidence="2 3" key="1">
    <citation type="submission" date="2019-01" db="EMBL/GenBank/DDBJ databases">
        <authorList>
            <person name="Ferrante I. M."/>
        </authorList>
    </citation>
    <scope>NUCLEOTIDE SEQUENCE [LARGE SCALE GENOMIC DNA]</scope>
    <source>
        <strain evidence="2 3">B856</strain>
    </source>
</reference>
<evidence type="ECO:0000259" key="1">
    <source>
        <dbReference type="Pfam" id="PF18181"/>
    </source>
</evidence>
<dbReference type="NCBIfam" id="NF033634">
    <property type="entry name" value="SLATT_1"/>
    <property type="match status" value="1"/>
</dbReference>
<accession>A0A448ZSS2</accession>
<dbReference type="InterPro" id="IPR040884">
    <property type="entry name" value="SLATT_1"/>
</dbReference>
<keyword evidence="3" id="KW-1185">Reference proteome</keyword>
<dbReference type="EMBL" id="CAACVS010000688">
    <property type="protein sequence ID" value="VEU45105.1"/>
    <property type="molecule type" value="Genomic_DNA"/>
</dbReference>
<organism evidence="2 3">
    <name type="scientific">Pseudo-nitzschia multistriata</name>
    <dbReference type="NCBI Taxonomy" id="183589"/>
    <lineage>
        <taxon>Eukaryota</taxon>
        <taxon>Sar</taxon>
        <taxon>Stramenopiles</taxon>
        <taxon>Ochrophyta</taxon>
        <taxon>Bacillariophyta</taxon>
        <taxon>Bacillariophyceae</taxon>
        <taxon>Bacillariophycidae</taxon>
        <taxon>Bacillariales</taxon>
        <taxon>Bacillariaceae</taxon>
        <taxon>Pseudo-nitzschia</taxon>
    </lineage>
</organism>
<dbReference type="OrthoDB" id="10651155at2759"/>
<name>A0A448ZSS2_9STRA</name>
<dbReference type="AlphaFoldDB" id="A0A448ZSS2"/>
<evidence type="ECO:0000313" key="3">
    <source>
        <dbReference type="Proteomes" id="UP000291116"/>
    </source>
</evidence>
<evidence type="ECO:0000313" key="2">
    <source>
        <dbReference type="EMBL" id="VEU45105.1"/>
    </source>
</evidence>
<sequence length="279" mass="31183">MVTSYATSQAIKAEVYKFRANVKPYSQFKMNPDEALNLLRSRCSSISESTSDEKFYLTRQDSSPPPGWLNTVDQYMEKRIDDMINRFYVKRGRRLKQRAAFCSRCENALLGLSGAASFCSAQQLSGPLQKVFSTVGGWGGAFTTVSAAFANHIAKEKFNDIAVEYFEAAAKLQDVKDSWPPTAAMSGSPDWEEQVAKSENVILTTIEEWAKAKTGNEDLHLKAAPPVKKDPVWNPDVICGTDESGFYPASDRAEWLVTNKNMTQADAQKKVMVEFPERF</sequence>
<dbReference type="Proteomes" id="UP000291116">
    <property type="component" value="Unassembled WGS sequence"/>
</dbReference>
<proteinExistence type="predicted"/>
<dbReference type="Pfam" id="PF18181">
    <property type="entry name" value="SLATT_1"/>
    <property type="match status" value="1"/>
</dbReference>